<proteinExistence type="predicted"/>
<evidence type="ECO:0000313" key="2">
    <source>
        <dbReference type="Proteomes" id="UP000614460"/>
    </source>
</evidence>
<protein>
    <submittedName>
        <fullName evidence="1">DUF493 domain-containing protein</fullName>
    </submittedName>
</protein>
<keyword evidence="2" id="KW-1185">Reference proteome</keyword>
<sequence>MGKEKKNMDELNNNINIKDIQDDSNNQDFYKNFKDKLIEVEQFPSIYTFKFIVKSDSDQADQVKALFTHASAKFSEKKSSGGKYTSISIENYVNSADEVIEYYKKVGEIPGVMML</sequence>
<gene>
    <name evidence="1" type="ORF">GCM10011516_03280</name>
</gene>
<dbReference type="Gene3D" id="3.30.70.260">
    <property type="match status" value="1"/>
</dbReference>
<dbReference type="RefSeq" id="WP_229678239.1">
    <property type="nucleotide sequence ID" value="NZ_BMKM01000001.1"/>
</dbReference>
<organism evidence="1 2">
    <name type="scientific">Sphingobacterium cellulitidis</name>
    <dbReference type="NCBI Taxonomy" id="1768011"/>
    <lineage>
        <taxon>Bacteria</taxon>
        <taxon>Pseudomonadati</taxon>
        <taxon>Bacteroidota</taxon>
        <taxon>Sphingobacteriia</taxon>
        <taxon>Sphingobacteriales</taxon>
        <taxon>Sphingobacteriaceae</taxon>
        <taxon>Sphingobacterium</taxon>
    </lineage>
</organism>
<dbReference type="Pfam" id="PF04359">
    <property type="entry name" value="DUF493"/>
    <property type="match status" value="1"/>
</dbReference>
<dbReference type="Proteomes" id="UP000614460">
    <property type="component" value="Unassembled WGS sequence"/>
</dbReference>
<accession>A0A8H9FWA4</accession>
<reference evidence="1" key="1">
    <citation type="journal article" date="2014" name="Int. J. Syst. Evol. Microbiol.">
        <title>Complete genome sequence of Corynebacterium casei LMG S-19264T (=DSM 44701T), isolated from a smear-ripened cheese.</title>
        <authorList>
            <consortium name="US DOE Joint Genome Institute (JGI-PGF)"/>
            <person name="Walter F."/>
            <person name="Albersmeier A."/>
            <person name="Kalinowski J."/>
            <person name="Ruckert C."/>
        </authorList>
    </citation>
    <scope>NUCLEOTIDE SEQUENCE</scope>
    <source>
        <strain evidence="1">CGMCC 1.15966</strain>
    </source>
</reference>
<name>A0A8H9FWA4_9SPHI</name>
<dbReference type="EMBL" id="BMKM01000001">
    <property type="protein sequence ID" value="GGE08947.1"/>
    <property type="molecule type" value="Genomic_DNA"/>
</dbReference>
<dbReference type="AlphaFoldDB" id="A0A8H9FWA4"/>
<dbReference type="SUPFAM" id="SSF117991">
    <property type="entry name" value="YbeD/HP0495-like"/>
    <property type="match status" value="1"/>
</dbReference>
<reference evidence="1" key="2">
    <citation type="submission" date="2020-09" db="EMBL/GenBank/DDBJ databases">
        <authorList>
            <person name="Sun Q."/>
            <person name="Zhou Y."/>
        </authorList>
    </citation>
    <scope>NUCLEOTIDE SEQUENCE</scope>
    <source>
        <strain evidence="1">CGMCC 1.15966</strain>
    </source>
</reference>
<dbReference type="InterPro" id="IPR007454">
    <property type="entry name" value="UPF0250_YbeD-like"/>
</dbReference>
<evidence type="ECO:0000313" key="1">
    <source>
        <dbReference type="EMBL" id="GGE08947.1"/>
    </source>
</evidence>
<dbReference type="InterPro" id="IPR027471">
    <property type="entry name" value="YbeD-like_sf"/>
</dbReference>
<comment type="caution">
    <text evidence="1">The sequence shown here is derived from an EMBL/GenBank/DDBJ whole genome shotgun (WGS) entry which is preliminary data.</text>
</comment>